<evidence type="ECO:0000313" key="2">
    <source>
        <dbReference type="EMBL" id="EZH75698.1"/>
    </source>
</evidence>
<reference evidence="2 3" key="1">
    <citation type="submission" date="2014-04" db="EMBL/GenBank/DDBJ databases">
        <title>Aquimarina sp. 22II-S11-z7 Genome Sequencing.</title>
        <authorList>
            <person name="Lai Q."/>
        </authorList>
    </citation>
    <scope>NUCLEOTIDE SEQUENCE [LARGE SCALE GENOMIC DNA]</scope>
    <source>
        <strain evidence="2 3">22II-S11-z7</strain>
    </source>
</reference>
<keyword evidence="3" id="KW-1185">Reference proteome</keyword>
<dbReference type="EMBL" id="AQRA01000001">
    <property type="protein sequence ID" value="EZH75698.1"/>
    <property type="molecule type" value="Genomic_DNA"/>
</dbReference>
<comment type="caution">
    <text evidence="2">The sequence shown here is derived from an EMBL/GenBank/DDBJ whole genome shotgun (WGS) entry which is preliminary data.</text>
</comment>
<feature type="signal peptide" evidence="1">
    <location>
        <begin position="1"/>
        <end position="23"/>
    </location>
</feature>
<dbReference type="STRING" id="1317122.ATO12_02595"/>
<dbReference type="PROSITE" id="PS51257">
    <property type="entry name" value="PROKAR_LIPOPROTEIN"/>
    <property type="match status" value="1"/>
</dbReference>
<dbReference type="Proteomes" id="UP000023541">
    <property type="component" value="Unassembled WGS sequence"/>
</dbReference>
<accession>A0A023C177</accession>
<evidence type="ECO:0000256" key="1">
    <source>
        <dbReference type="SAM" id="SignalP"/>
    </source>
</evidence>
<dbReference type="eggNOG" id="ENOG50337IV">
    <property type="taxonomic scope" value="Bacteria"/>
</dbReference>
<dbReference type="RefSeq" id="WP_034238347.1">
    <property type="nucleotide sequence ID" value="NZ_AQRA01000001.1"/>
</dbReference>
<dbReference type="OrthoDB" id="1161435at2"/>
<protein>
    <submittedName>
        <fullName evidence="2">Uncharacterized protein</fullName>
    </submittedName>
</protein>
<gene>
    <name evidence="2" type="ORF">ATO12_02595</name>
</gene>
<feature type="chain" id="PRO_5001512552" evidence="1">
    <location>
        <begin position="24"/>
        <end position="274"/>
    </location>
</feature>
<name>A0A023C177_9FLAO</name>
<dbReference type="AlphaFoldDB" id="A0A023C177"/>
<proteinExistence type="predicted"/>
<organism evidence="2 3">
    <name type="scientific">Aquimarina atlantica</name>
    <dbReference type="NCBI Taxonomy" id="1317122"/>
    <lineage>
        <taxon>Bacteria</taxon>
        <taxon>Pseudomonadati</taxon>
        <taxon>Bacteroidota</taxon>
        <taxon>Flavobacteriia</taxon>
        <taxon>Flavobacteriales</taxon>
        <taxon>Flavobacteriaceae</taxon>
        <taxon>Aquimarina</taxon>
    </lineage>
</organism>
<evidence type="ECO:0000313" key="3">
    <source>
        <dbReference type="Proteomes" id="UP000023541"/>
    </source>
</evidence>
<keyword evidence="1" id="KW-0732">Signal</keyword>
<sequence>MKHFLKPLVVVLLFGLFVVTVQSCEDENIDTTNDVTQKDESSEKASSTSSVLTFDESSSLSLDDLFAGFPYGNLIQGHLKLSMAYGKDAEENYQRSLYLLRKEKNIAESLAGIYQKIPAQYYLYRTMITETLKQLRSDESLNYLYEIASLHIPRDTEPENPEIDTRTDEIIIRLTAVEGIGILAIQKNRVAEKMLMRLIDHKDLSVRQMATRCYLQTPFGNVEEKMKELYERLPQDEHWYITTRSTDIRKVKHPEMPEEFDIKVNETEDSPKIR</sequence>